<dbReference type="PANTHER" id="PTHR13005:SF4">
    <property type="entry name" value="CYSTEINE-RICH HYDROPHOBIC PROTEIN"/>
    <property type="match status" value="1"/>
</dbReference>
<evidence type="ECO:0000256" key="3">
    <source>
        <dbReference type="SAM" id="Phobius"/>
    </source>
</evidence>
<dbReference type="Proteomes" id="UP000663891">
    <property type="component" value="Unassembled WGS sequence"/>
</dbReference>
<dbReference type="GO" id="GO:0016020">
    <property type="term" value="C:membrane"/>
    <property type="evidence" value="ECO:0007669"/>
    <property type="project" value="UniProtKB-SubCell"/>
</dbReference>
<dbReference type="PANTHER" id="PTHR13005">
    <property type="entry name" value="CYSTEINE-RICH HYDROPHOBIC DOMAIN PROTEIN BRAIN X-LINKED PROTEIN"/>
    <property type="match status" value="1"/>
</dbReference>
<dbReference type="EMBL" id="CAJOAZ010000708">
    <property type="protein sequence ID" value="CAF3700589.1"/>
    <property type="molecule type" value="Genomic_DNA"/>
</dbReference>
<accession>A0A815HXF1</accession>
<evidence type="ECO:0000259" key="4">
    <source>
        <dbReference type="Pfam" id="PF10256"/>
    </source>
</evidence>
<comment type="subcellular location">
    <subcellularLocation>
        <location evidence="1">Membrane</location>
    </subcellularLocation>
</comment>
<evidence type="ECO:0000256" key="2">
    <source>
        <dbReference type="ARBA" id="ARBA00023136"/>
    </source>
</evidence>
<proteinExistence type="predicted"/>
<comment type="caution">
    <text evidence="5">The sequence shown here is derived from an EMBL/GenBank/DDBJ whole genome shotgun (WGS) entry which is preliminary data.</text>
</comment>
<sequence length="173" mass="20194">MNEMDIITEQHSLDLSRINDDNNNDLIPNFMPRIFEPIIIRGTGHITVFALNNKFNEEYPQGLMHKVSRDEYQETIKHVNMILRKNIPNHLKWLFCGCICCCCTMGLSLCPVIFLNKRSKQAVSKVLDSENNRVYHKLGLHWHLIKQKCQANSVQEYVLMIEFRPTLSLSHPD</sequence>
<feature type="domain" description="Golgin subfamily A member 7/ERF4" evidence="4">
    <location>
        <begin position="54"/>
        <end position="142"/>
    </location>
</feature>
<dbReference type="EMBL" id="CAJNON010000814">
    <property type="protein sequence ID" value="CAF1384486.1"/>
    <property type="molecule type" value="Genomic_DNA"/>
</dbReference>
<feature type="transmembrane region" description="Helical" evidence="3">
    <location>
        <begin position="91"/>
        <end position="115"/>
    </location>
</feature>
<organism evidence="5 8">
    <name type="scientific">Adineta steineri</name>
    <dbReference type="NCBI Taxonomy" id="433720"/>
    <lineage>
        <taxon>Eukaryota</taxon>
        <taxon>Metazoa</taxon>
        <taxon>Spiralia</taxon>
        <taxon>Gnathifera</taxon>
        <taxon>Rotifera</taxon>
        <taxon>Eurotatoria</taxon>
        <taxon>Bdelloidea</taxon>
        <taxon>Adinetida</taxon>
        <taxon>Adinetidae</taxon>
        <taxon>Adineta</taxon>
    </lineage>
</organism>
<dbReference type="Proteomes" id="UP000663844">
    <property type="component" value="Unassembled WGS sequence"/>
</dbReference>
<dbReference type="OrthoDB" id="67682at2759"/>
<evidence type="ECO:0000313" key="7">
    <source>
        <dbReference type="EMBL" id="CAF3700589.1"/>
    </source>
</evidence>
<keyword evidence="2 3" id="KW-0472">Membrane</keyword>
<dbReference type="Proteomes" id="UP000663845">
    <property type="component" value="Unassembled WGS sequence"/>
</dbReference>
<protein>
    <recommendedName>
        <fullName evidence="4">Golgin subfamily A member 7/ERF4 domain-containing protein</fullName>
    </recommendedName>
</protein>
<evidence type="ECO:0000256" key="1">
    <source>
        <dbReference type="ARBA" id="ARBA00004370"/>
    </source>
</evidence>
<keyword evidence="3" id="KW-0812">Transmembrane</keyword>
<gene>
    <name evidence="5" type="ORF">JYZ213_LOCUS35435</name>
    <name evidence="7" type="ORF">OXD698_LOCUS12253</name>
    <name evidence="6" type="ORF">VCS650_LOCUS35593</name>
</gene>
<evidence type="ECO:0000313" key="8">
    <source>
        <dbReference type="Proteomes" id="UP000663845"/>
    </source>
</evidence>
<dbReference type="InterPro" id="IPR039735">
    <property type="entry name" value="CHIC1/2"/>
</dbReference>
<reference evidence="5" key="1">
    <citation type="submission" date="2021-02" db="EMBL/GenBank/DDBJ databases">
        <authorList>
            <person name="Nowell W R."/>
        </authorList>
    </citation>
    <scope>NUCLEOTIDE SEQUENCE</scope>
</reference>
<evidence type="ECO:0000313" key="5">
    <source>
        <dbReference type="EMBL" id="CAF1358320.1"/>
    </source>
</evidence>
<dbReference type="EMBL" id="CAJNOG010000788">
    <property type="protein sequence ID" value="CAF1358320.1"/>
    <property type="molecule type" value="Genomic_DNA"/>
</dbReference>
<dbReference type="Pfam" id="PF10256">
    <property type="entry name" value="Erf4"/>
    <property type="match status" value="1"/>
</dbReference>
<name>A0A815HXF1_9BILA</name>
<dbReference type="AlphaFoldDB" id="A0A815HXF1"/>
<dbReference type="InterPro" id="IPR019383">
    <property type="entry name" value="Golgin_A_7/ERF4"/>
</dbReference>
<keyword evidence="3" id="KW-1133">Transmembrane helix</keyword>
<evidence type="ECO:0000313" key="6">
    <source>
        <dbReference type="EMBL" id="CAF1384486.1"/>
    </source>
</evidence>